<reference evidence="1 2" key="1">
    <citation type="journal article" date="2017" name="Nature">
        <title>Atmospheric trace gases support primary production in Antarctic desert surface soil.</title>
        <authorList>
            <person name="Ji M."/>
            <person name="Greening C."/>
            <person name="Vanwonterghem I."/>
            <person name="Carere C.R."/>
            <person name="Bay S.K."/>
            <person name="Steen J.A."/>
            <person name="Montgomery K."/>
            <person name="Lines T."/>
            <person name="Beardall J."/>
            <person name="van Dorst J."/>
            <person name="Snape I."/>
            <person name="Stott M.B."/>
            <person name="Hugenholtz P."/>
            <person name="Ferrari B.C."/>
        </authorList>
    </citation>
    <scope>NUCLEOTIDE SEQUENCE [LARGE SCALE GENOMIC DNA]</scope>
    <source>
        <strain evidence="1">RRmetagenome_bin12</strain>
    </source>
</reference>
<proteinExistence type="predicted"/>
<gene>
    <name evidence="1" type="ORF">DLM65_07880</name>
</gene>
<organism evidence="1 2">
    <name type="scientific">Candidatus Aeolococcus gillhamiae</name>
    <dbReference type="NCBI Taxonomy" id="3127015"/>
    <lineage>
        <taxon>Bacteria</taxon>
        <taxon>Bacillati</taxon>
        <taxon>Candidatus Dormiibacterota</taxon>
        <taxon>Candidatus Dormibacteria</taxon>
        <taxon>Candidatus Aeolococcales</taxon>
        <taxon>Candidatus Aeolococcaceae</taxon>
        <taxon>Candidatus Aeolococcus</taxon>
    </lineage>
</organism>
<accession>A0A2W6AAH7</accession>
<dbReference type="AlphaFoldDB" id="A0A2W6AAH7"/>
<evidence type="ECO:0000313" key="2">
    <source>
        <dbReference type="Proteomes" id="UP000248724"/>
    </source>
</evidence>
<comment type="caution">
    <text evidence="1">The sequence shown here is derived from an EMBL/GenBank/DDBJ whole genome shotgun (WGS) entry which is preliminary data.</text>
</comment>
<sequence length="337" mass="35468">MNHDRNSTGIQLGAAKAVITPPVGSELSGFIARTAPMAGVHDDLYARAIVWTDDGALGRAVALVTLDLIDLDAASVNLIRERAAMLSGIPAEQIGVTCTHTHGGPVTLIGRWLGAGDPAYLDTMCKTAAGAVAMAARRTEPVVMRWACGTEPTVGKNRRVPGGVIDPDVPVIRFQRPDGTVAALLIGYACHPVTLGPDNLLATGDYPGYAVRTLEAIYPGAFALFATGCCGQINTGHTARDGMQRRGATWRTHGEAERLGRTVAATAAQAAEQASRDDTALAVGAYPILPASLRAMRRMVPLPLLPTALPAELEALVCRWREERARLERAGNGPGET</sequence>
<protein>
    <recommendedName>
        <fullName evidence="3">Neutral/alkaline non-lysosomal ceramidase N-terminal domain-containing protein</fullName>
    </recommendedName>
</protein>
<dbReference type="Proteomes" id="UP000248724">
    <property type="component" value="Unassembled WGS sequence"/>
</dbReference>
<evidence type="ECO:0008006" key="3">
    <source>
        <dbReference type="Google" id="ProtNLM"/>
    </source>
</evidence>
<name>A0A2W6AAH7_9BACT</name>
<evidence type="ECO:0000313" key="1">
    <source>
        <dbReference type="EMBL" id="PZR80514.1"/>
    </source>
</evidence>
<feature type="non-terminal residue" evidence="1">
    <location>
        <position position="337"/>
    </location>
</feature>
<dbReference type="EMBL" id="QHBU01000150">
    <property type="protein sequence ID" value="PZR80514.1"/>
    <property type="molecule type" value="Genomic_DNA"/>
</dbReference>